<comment type="caution">
    <text evidence="2">The sequence shown here is derived from an EMBL/GenBank/DDBJ whole genome shotgun (WGS) entry which is preliminary data.</text>
</comment>
<gene>
    <name evidence="2" type="ORF">GCM10009720_18760</name>
</gene>
<dbReference type="Pfam" id="PF00535">
    <property type="entry name" value="Glycos_transf_2"/>
    <property type="match status" value="1"/>
</dbReference>
<evidence type="ECO:0000313" key="2">
    <source>
        <dbReference type="EMBL" id="GAA2038547.1"/>
    </source>
</evidence>
<dbReference type="PANTHER" id="PTHR43685">
    <property type="entry name" value="GLYCOSYLTRANSFERASE"/>
    <property type="match status" value="1"/>
</dbReference>
<dbReference type="InterPro" id="IPR001173">
    <property type="entry name" value="Glyco_trans_2-like"/>
</dbReference>
<dbReference type="PANTHER" id="PTHR43685:SF11">
    <property type="entry name" value="GLYCOSYLTRANSFERASE TAGX-RELATED"/>
    <property type="match status" value="1"/>
</dbReference>
<dbReference type="Proteomes" id="UP001501461">
    <property type="component" value="Unassembled WGS sequence"/>
</dbReference>
<reference evidence="3" key="1">
    <citation type="journal article" date="2019" name="Int. J. Syst. Evol. Microbiol.">
        <title>The Global Catalogue of Microorganisms (GCM) 10K type strain sequencing project: providing services to taxonomists for standard genome sequencing and annotation.</title>
        <authorList>
            <consortium name="The Broad Institute Genomics Platform"/>
            <consortium name="The Broad Institute Genome Sequencing Center for Infectious Disease"/>
            <person name="Wu L."/>
            <person name="Ma J."/>
        </authorList>
    </citation>
    <scope>NUCLEOTIDE SEQUENCE [LARGE SCALE GENOMIC DNA]</scope>
    <source>
        <strain evidence="3">JCM 13595</strain>
    </source>
</reference>
<dbReference type="CDD" id="cd00761">
    <property type="entry name" value="Glyco_tranf_GTA_type"/>
    <property type="match status" value="1"/>
</dbReference>
<feature type="domain" description="Glycosyltransferase 2-like" evidence="1">
    <location>
        <begin position="209"/>
        <end position="335"/>
    </location>
</feature>
<dbReference type="EMBL" id="BAAAMN010000039">
    <property type="protein sequence ID" value="GAA2038547.1"/>
    <property type="molecule type" value="Genomic_DNA"/>
</dbReference>
<evidence type="ECO:0000259" key="1">
    <source>
        <dbReference type="Pfam" id="PF00535"/>
    </source>
</evidence>
<accession>A0ABP5G3T5</accession>
<organism evidence="2 3">
    <name type="scientific">Yaniella flava</name>
    <dbReference type="NCBI Taxonomy" id="287930"/>
    <lineage>
        <taxon>Bacteria</taxon>
        <taxon>Bacillati</taxon>
        <taxon>Actinomycetota</taxon>
        <taxon>Actinomycetes</taxon>
        <taxon>Micrococcales</taxon>
        <taxon>Micrococcaceae</taxon>
        <taxon>Yaniella</taxon>
    </lineage>
</organism>
<sequence length="817" mass="92640">MNYYRHKVSSNLDSFVKFAMRSRSVHVRDVLAGVSSDEYPGYADLLAAIDSFLTSQTSFSSVRLEELYNHRILLSLANLVANTARDDVDTHASLRIYDFVLQVFESDAFDSNDKMQYLEALVEGDRGDELGRLGDVFQINELAPMQSDLLDIQRIRRSAPSETSWVEAMNRFYSRLGMSKIRLTGDDKLPFLDRLESDTRVVVDGPTVSVIMPTYCPGPGIRTAVRSLLQQTWKNTEIIIVDDASPVEYRDLFLELENLGPSIRVLRQDTNSGAYVARNRGVSDATGEFITIHDDDDWSHPDKLALQMEALLGNNEIIASSSAHIRTTADLDFKRVNTQPSYLQMNYSSLMFHRSLIAEIGMWDTVNRGADGEFLLRMITRFGASRIAELAEKPLSFSRIWSGSLTSGEMSRGYFAQSRLLYREAFRKWHRETKKAGSQLILNVNEPRQFPVPTTFEAGRRNADLGTFDVIYVTDFFRQAKYPQTVLAELNAFIDAGLRVGYMQLPSPETVDPSGFSPLLFEMQLEGNLTQVSHDDVACTELLVVYGSAMGMFLDNLGSTVRSRRSILVHHELPSLGGEENRRPALLAQSLRNLDRCFDTRFRVTGATKYDYNWLKSSSPRGRLLPTHLIWHPVLSERAHEISVPEGTPTVGFHSHGNAYRWPATEAEFVEIYDSPEFHTRIFGNVNPAVKKYGGEAFKKISILKPQNYTKRQFFDDISFWVYYPHHRLSVQPWLPVLEAMRAGKVVILPKRLEPTYGDGAIYVEPEEVGATVNRLANDPRSFISQATLGQKFVADRFTNDRLLERYRRLVSSTSEA</sequence>
<dbReference type="InterPro" id="IPR050834">
    <property type="entry name" value="Glycosyltransf_2"/>
</dbReference>
<dbReference type="InterPro" id="IPR029044">
    <property type="entry name" value="Nucleotide-diphossugar_trans"/>
</dbReference>
<name>A0ABP5G3T5_9MICC</name>
<keyword evidence="3" id="KW-1185">Reference proteome</keyword>
<protein>
    <recommendedName>
        <fullName evidence="1">Glycosyltransferase 2-like domain-containing protein</fullName>
    </recommendedName>
</protein>
<dbReference type="Gene3D" id="3.90.550.10">
    <property type="entry name" value="Spore Coat Polysaccharide Biosynthesis Protein SpsA, Chain A"/>
    <property type="match status" value="1"/>
</dbReference>
<evidence type="ECO:0000313" key="3">
    <source>
        <dbReference type="Proteomes" id="UP001501461"/>
    </source>
</evidence>
<proteinExistence type="predicted"/>
<dbReference type="SUPFAM" id="SSF53448">
    <property type="entry name" value="Nucleotide-diphospho-sugar transferases"/>
    <property type="match status" value="1"/>
</dbReference>